<organism evidence="9 10">
    <name type="scientific">Sistotremastrum suecicum HHB10207 ss-3</name>
    <dbReference type="NCBI Taxonomy" id="1314776"/>
    <lineage>
        <taxon>Eukaryota</taxon>
        <taxon>Fungi</taxon>
        <taxon>Dikarya</taxon>
        <taxon>Basidiomycota</taxon>
        <taxon>Agaricomycotina</taxon>
        <taxon>Agaricomycetes</taxon>
        <taxon>Sistotremastrales</taxon>
        <taxon>Sistotremastraceae</taxon>
        <taxon>Sistotremastrum</taxon>
    </lineage>
</organism>
<accession>A0A166J192</accession>
<dbReference type="GO" id="GO:0030133">
    <property type="term" value="C:transport vesicle"/>
    <property type="evidence" value="ECO:0007669"/>
    <property type="project" value="UniProtKB-SubCell"/>
</dbReference>
<dbReference type="PANTHER" id="PTHR21426">
    <property type="entry name" value="EXOCYST COMPLEX COMPONENT 8"/>
    <property type="match status" value="1"/>
</dbReference>
<evidence type="ECO:0000313" key="10">
    <source>
        <dbReference type="Proteomes" id="UP000076798"/>
    </source>
</evidence>
<comment type="subcellular location">
    <subcellularLocation>
        <location evidence="1">Cytoplasmic vesicle</location>
        <location evidence="1">Secretory vesicle</location>
    </subcellularLocation>
</comment>
<dbReference type="EMBL" id="KV428004">
    <property type="protein sequence ID" value="KZT44278.1"/>
    <property type="molecule type" value="Genomic_DNA"/>
</dbReference>
<evidence type="ECO:0000256" key="2">
    <source>
        <dbReference type="ARBA" id="ARBA00007210"/>
    </source>
</evidence>
<keyword evidence="6" id="KW-0653">Protein transport</keyword>
<dbReference type="InterPro" id="IPR016159">
    <property type="entry name" value="Cullin_repeat-like_dom_sf"/>
</dbReference>
<dbReference type="InterPro" id="IPR033961">
    <property type="entry name" value="Exo84"/>
</dbReference>
<dbReference type="GO" id="GO:0006887">
    <property type="term" value="P:exocytosis"/>
    <property type="evidence" value="ECO:0007669"/>
    <property type="project" value="UniProtKB-KW"/>
</dbReference>
<feature type="region of interest" description="Disordered" evidence="7">
    <location>
        <begin position="613"/>
        <end position="670"/>
    </location>
</feature>
<keyword evidence="10" id="KW-1185">Reference proteome</keyword>
<dbReference type="Gene3D" id="1.20.58.1210">
    <property type="entry name" value="Exo84p, N-terminal helical domain"/>
    <property type="match status" value="1"/>
</dbReference>
<gene>
    <name evidence="9" type="ORF">SISSUDRAFT_1068271</name>
</gene>
<dbReference type="GO" id="GO:0006893">
    <property type="term" value="P:Golgi to plasma membrane transport"/>
    <property type="evidence" value="ECO:0007669"/>
    <property type="project" value="TreeGrafter"/>
</dbReference>
<feature type="domain" description="Exocyst component Exo84 C-terminal" evidence="8">
    <location>
        <begin position="406"/>
        <end position="600"/>
    </location>
</feature>
<feature type="compositionally biased region" description="Basic and acidic residues" evidence="7">
    <location>
        <begin position="649"/>
        <end position="670"/>
    </location>
</feature>
<evidence type="ECO:0000256" key="5">
    <source>
        <dbReference type="ARBA" id="ARBA00022483"/>
    </source>
</evidence>
<protein>
    <recommendedName>
        <fullName evidence="3">Exocyst complex component EXO84</fullName>
    </recommendedName>
</protein>
<dbReference type="Proteomes" id="UP000076798">
    <property type="component" value="Unassembled WGS sequence"/>
</dbReference>
<name>A0A166J192_9AGAM</name>
<evidence type="ECO:0000256" key="4">
    <source>
        <dbReference type="ARBA" id="ARBA00022448"/>
    </source>
</evidence>
<feature type="compositionally biased region" description="Polar residues" evidence="7">
    <location>
        <begin position="11"/>
        <end position="31"/>
    </location>
</feature>
<dbReference type="Pfam" id="PF25345">
    <property type="entry name" value="PH_EXO84"/>
    <property type="match status" value="1"/>
</dbReference>
<dbReference type="PANTHER" id="PTHR21426:SF12">
    <property type="entry name" value="EXOCYST COMPLEX COMPONENT 8"/>
    <property type="match status" value="1"/>
</dbReference>
<dbReference type="Gene3D" id="1.20.58.1220">
    <property type="entry name" value="Exo84p, C-terminal helical domain"/>
    <property type="match status" value="1"/>
</dbReference>
<evidence type="ECO:0000256" key="3">
    <source>
        <dbReference type="ARBA" id="ARBA00021269"/>
    </source>
</evidence>
<dbReference type="Gene3D" id="2.30.29.30">
    <property type="entry name" value="Pleckstrin-homology domain (PH domain)/Phosphotyrosine-binding domain (PTB)"/>
    <property type="match status" value="1"/>
</dbReference>
<dbReference type="AlphaFoldDB" id="A0A166J192"/>
<keyword evidence="4" id="KW-0813">Transport</keyword>
<proteinExistence type="inferred from homology"/>
<feature type="region of interest" description="Disordered" evidence="7">
    <location>
        <begin position="54"/>
        <end position="85"/>
    </location>
</feature>
<dbReference type="InterPro" id="IPR042560">
    <property type="entry name" value="Exo84_C_2"/>
</dbReference>
<dbReference type="Pfam" id="PF08700">
    <property type="entry name" value="VPS51_Exo84_N"/>
    <property type="match status" value="1"/>
</dbReference>
<evidence type="ECO:0000256" key="1">
    <source>
        <dbReference type="ARBA" id="ARBA00004398"/>
    </source>
</evidence>
<evidence type="ECO:0000256" key="7">
    <source>
        <dbReference type="SAM" id="MobiDB-lite"/>
    </source>
</evidence>
<sequence>MQSLRSRSKSQYRPQKLSKSSAPGATKNVGSRKSRVDDKIKKRMSMRYADISAPTGATIPDVPALPAGPGVSLRNDGQRALTESPTREDPYVIDTEMLQKEDFDPEAYLKVKLSNSTEAELRSLQSSLESRKAATASDLQRSVFKNYAEFVLISKEISTLENDMLELKEMLSEWKAMPSLLHIDDSPATEIIERRRANRSSIADLQNLYATQISSLHQRIEGSAKFIPAAAGRHLVSETSNISALNSASYKPEFPAHFILLNDSLLVARRKKRTGGARSEEIRLIADRCWMLSDIVIVDVKDTIELKNVIKVKHGKNGYVYRTRSSADKKGLLSSFRELAEQLAEKRRKEREGEHERRRSQWMEGDRRSFISTDLASMPSLPSWLKDSSGLSLSNSGMDRPEQDARWISDYCDNLSVAIALRQWEEATALVETGEEKSSSLPQLVPKLSSLKSSLVSSLLESLADPSHRKSAVVNLTSLLLRLDAASEARSTFLATRRELMRKRVRMIRFEGGIVTYISDLTLVVFTGIKHSADWYLGSFREHEGASTFVQWAKEQLQTYAELFRTQVYSSDISPETVTECLQIMRLQSKRLLTENGLDFHFMLDEMLATPNNLRPARPPRVLSLSTSTNSPVDNKGARTPKSVAPPPRSRDRPASGSVAERDPGRNGMI</sequence>
<comment type="similarity">
    <text evidence="2">Belongs to the EXO84 family.</text>
</comment>
<dbReference type="GO" id="GO:0015031">
    <property type="term" value="P:protein transport"/>
    <property type="evidence" value="ECO:0007669"/>
    <property type="project" value="UniProtKB-KW"/>
</dbReference>
<dbReference type="OrthoDB" id="642193at2759"/>
<dbReference type="InterPro" id="IPR032403">
    <property type="entry name" value="Exo84_C"/>
</dbReference>
<feature type="compositionally biased region" description="Basic residues" evidence="7">
    <location>
        <begin position="1"/>
        <end position="10"/>
    </location>
</feature>
<keyword evidence="5" id="KW-0268">Exocytosis</keyword>
<dbReference type="GO" id="GO:0000145">
    <property type="term" value="C:exocyst"/>
    <property type="evidence" value="ECO:0007669"/>
    <property type="project" value="InterPro"/>
</dbReference>
<dbReference type="SUPFAM" id="SSF74788">
    <property type="entry name" value="Cullin repeat-like"/>
    <property type="match status" value="1"/>
</dbReference>
<evidence type="ECO:0000259" key="8">
    <source>
        <dbReference type="Pfam" id="PF16528"/>
    </source>
</evidence>
<dbReference type="SUPFAM" id="SSF50729">
    <property type="entry name" value="PH domain-like"/>
    <property type="match status" value="1"/>
</dbReference>
<feature type="region of interest" description="Disordered" evidence="7">
    <location>
        <begin position="1"/>
        <end position="42"/>
    </location>
</feature>
<dbReference type="Pfam" id="PF16528">
    <property type="entry name" value="Exo84_C"/>
    <property type="match status" value="1"/>
</dbReference>
<evidence type="ECO:0000313" key="9">
    <source>
        <dbReference type="EMBL" id="KZT44278.1"/>
    </source>
</evidence>
<dbReference type="InterPro" id="IPR042561">
    <property type="entry name" value="Exo84_C_1"/>
</dbReference>
<dbReference type="InterPro" id="IPR011993">
    <property type="entry name" value="PH-like_dom_sf"/>
</dbReference>
<feature type="compositionally biased region" description="Polar residues" evidence="7">
    <location>
        <begin position="624"/>
        <end position="633"/>
    </location>
</feature>
<reference evidence="9 10" key="1">
    <citation type="journal article" date="2016" name="Mol. Biol. Evol.">
        <title>Comparative Genomics of Early-Diverging Mushroom-Forming Fungi Provides Insights into the Origins of Lignocellulose Decay Capabilities.</title>
        <authorList>
            <person name="Nagy L.G."/>
            <person name="Riley R."/>
            <person name="Tritt A."/>
            <person name="Adam C."/>
            <person name="Daum C."/>
            <person name="Floudas D."/>
            <person name="Sun H."/>
            <person name="Yadav J.S."/>
            <person name="Pangilinan J."/>
            <person name="Larsson K.H."/>
            <person name="Matsuura K."/>
            <person name="Barry K."/>
            <person name="Labutti K."/>
            <person name="Kuo R."/>
            <person name="Ohm R.A."/>
            <person name="Bhattacharya S.S."/>
            <person name="Shirouzu T."/>
            <person name="Yoshinaga Y."/>
            <person name="Martin F.M."/>
            <person name="Grigoriev I.V."/>
            <person name="Hibbett D.S."/>
        </authorList>
    </citation>
    <scope>NUCLEOTIDE SEQUENCE [LARGE SCALE GENOMIC DNA]</scope>
    <source>
        <strain evidence="9 10">HHB10207 ss-3</strain>
    </source>
</reference>
<dbReference type="STRING" id="1314776.A0A166J192"/>
<evidence type="ECO:0000256" key="6">
    <source>
        <dbReference type="ARBA" id="ARBA00022927"/>
    </source>
</evidence>